<dbReference type="InterPro" id="IPR003599">
    <property type="entry name" value="Ig_sub"/>
</dbReference>
<keyword evidence="4" id="KW-0325">Glycoprotein</keyword>
<organism evidence="8 9">
    <name type="scientific">Erpetoichthys calabaricus</name>
    <name type="common">Rope fish</name>
    <name type="synonym">Calamoichthys calabaricus</name>
    <dbReference type="NCBI Taxonomy" id="27687"/>
    <lineage>
        <taxon>Eukaryota</taxon>
        <taxon>Metazoa</taxon>
        <taxon>Chordata</taxon>
        <taxon>Craniata</taxon>
        <taxon>Vertebrata</taxon>
        <taxon>Euteleostomi</taxon>
        <taxon>Actinopterygii</taxon>
        <taxon>Polypteriformes</taxon>
        <taxon>Polypteridae</taxon>
        <taxon>Erpetoichthys</taxon>
    </lineage>
</organism>
<dbReference type="InterPro" id="IPR013783">
    <property type="entry name" value="Ig-like_fold"/>
</dbReference>
<evidence type="ECO:0000256" key="6">
    <source>
        <dbReference type="SAM" id="SignalP"/>
    </source>
</evidence>
<dbReference type="InterPro" id="IPR036179">
    <property type="entry name" value="Ig-like_dom_sf"/>
</dbReference>
<keyword evidence="5" id="KW-0812">Transmembrane</keyword>
<dbReference type="Ensembl" id="ENSECRT00000018761.1">
    <property type="protein sequence ID" value="ENSECRP00000018390.1"/>
    <property type="gene ID" value="ENSECRG00000012298.1"/>
</dbReference>
<feature type="signal peptide" evidence="6">
    <location>
        <begin position="1"/>
        <end position="27"/>
    </location>
</feature>
<keyword evidence="3 5" id="KW-0472">Membrane</keyword>
<comment type="subcellular location">
    <subcellularLocation>
        <location evidence="1">Membrane</location>
    </subcellularLocation>
</comment>
<keyword evidence="5" id="KW-1133">Transmembrane helix</keyword>
<evidence type="ECO:0000313" key="9">
    <source>
        <dbReference type="Proteomes" id="UP000694620"/>
    </source>
</evidence>
<protein>
    <recommendedName>
        <fullName evidence="7">Ig-like domain-containing protein</fullName>
    </recommendedName>
</protein>
<dbReference type="InterPro" id="IPR015631">
    <property type="entry name" value="CD2/SLAM_rcpt"/>
</dbReference>
<dbReference type="InterPro" id="IPR013098">
    <property type="entry name" value="Ig_I-set"/>
</dbReference>
<evidence type="ECO:0000256" key="4">
    <source>
        <dbReference type="ARBA" id="ARBA00023180"/>
    </source>
</evidence>
<dbReference type="InterPro" id="IPR007110">
    <property type="entry name" value="Ig-like_dom"/>
</dbReference>
<evidence type="ECO:0000256" key="1">
    <source>
        <dbReference type="ARBA" id="ARBA00004370"/>
    </source>
</evidence>
<dbReference type="Gene3D" id="2.60.40.10">
    <property type="entry name" value="Immunoglobulins"/>
    <property type="match status" value="2"/>
</dbReference>
<dbReference type="Pfam" id="PF07686">
    <property type="entry name" value="V-set"/>
    <property type="match status" value="1"/>
</dbReference>
<sequence length="271" mass="30921">MVDRHRRGATPGRRGILLVALLGVLVARQVTVEGIKRFGTLGRSVVLPVSLTLHSERLSIQWSFRKNDSKIRMVQHELHKQHVVSEPYRQRLSYMPNGSINLMNLRYSDEGVYEVSVTRIHGQVEMERISLHIIAPIPRTQIKVSTYVSQTGLSLFCQTEERTELSYWWLKDNKSLPRDGRHILSQENSSLEIKNMTVGDCVSYTCVTANQLDHQETRHTLTAEDSPVCPTWFYNYLLSGLAGLLCLGGLCVIICYIRKHQEGRSPAVHQR</sequence>
<evidence type="ECO:0000256" key="3">
    <source>
        <dbReference type="ARBA" id="ARBA00023136"/>
    </source>
</evidence>
<dbReference type="GO" id="GO:0005911">
    <property type="term" value="C:cell-cell junction"/>
    <property type="evidence" value="ECO:0007669"/>
    <property type="project" value="TreeGrafter"/>
</dbReference>
<evidence type="ECO:0000256" key="5">
    <source>
        <dbReference type="SAM" id="Phobius"/>
    </source>
</evidence>
<dbReference type="PANTHER" id="PTHR12080:SF59">
    <property type="entry name" value="HEPATIC AND GLIAL CELL ADHESION MOLECULE"/>
    <property type="match status" value="1"/>
</dbReference>
<dbReference type="CDD" id="cd00096">
    <property type="entry name" value="Ig"/>
    <property type="match status" value="1"/>
</dbReference>
<dbReference type="SMART" id="SM00409">
    <property type="entry name" value="IG"/>
    <property type="match status" value="2"/>
</dbReference>
<feature type="transmembrane region" description="Helical" evidence="5">
    <location>
        <begin position="232"/>
        <end position="257"/>
    </location>
</feature>
<dbReference type="GeneTree" id="ENSGT00940000173950"/>
<name>A0A8C4XBB7_ERPCA</name>
<reference evidence="8" key="1">
    <citation type="submission" date="2021-06" db="EMBL/GenBank/DDBJ databases">
        <authorList>
            <consortium name="Wellcome Sanger Institute Data Sharing"/>
        </authorList>
    </citation>
    <scope>NUCLEOTIDE SEQUENCE [LARGE SCALE GENOMIC DNA]</scope>
</reference>
<keyword evidence="2 6" id="KW-0732">Signal</keyword>
<feature type="chain" id="PRO_5034144496" description="Ig-like domain-containing protein" evidence="6">
    <location>
        <begin position="28"/>
        <end position="271"/>
    </location>
</feature>
<reference evidence="8" key="3">
    <citation type="submission" date="2025-09" db="UniProtKB">
        <authorList>
            <consortium name="Ensembl"/>
        </authorList>
    </citation>
    <scope>IDENTIFICATION</scope>
</reference>
<dbReference type="AlphaFoldDB" id="A0A8C4XBB7"/>
<evidence type="ECO:0000259" key="7">
    <source>
        <dbReference type="PROSITE" id="PS50835"/>
    </source>
</evidence>
<dbReference type="PANTHER" id="PTHR12080">
    <property type="entry name" value="SIGNALING LYMPHOCYTIC ACTIVATION MOLECULE"/>
    <property type="match status" value="1"/>
</dbReference>
<proteinExistence type="predicted"/>
<dbReference type="Pfam" id="PF07679">
    <property type="entry name" value="I-set"/>
    <property type="match status" value="1"/>
</dbReference>
<keyword evidence="9" id="KW-1185">Reference proteome</keyword>
<dbReference type="SUPFAM" id="SSF48726">
    <property type="entry name" value="Immunoglobulin"/>
    <property type="match status" value="2"/>
</dbReference>
<dbReference type="Proteomes" id="UP000694620">
    <property type="component" value="Chromosome 9"/>
</dbReference>
<reference evidence="8" key="2">
    <citation type="submission" date="2025-08" db="UniProtKB">
        <authorList>
            <consortium name="Ensembl"/>
        </authorList>
    </citation>
    <scope>IDENTIFICATION</scope>
</reference>
<accession>A0A8C4XBB7</accession>
<evidence type="ECO:0000256" key="2">
    <source>
        <dbReference type="ARBA" id="ARBA00022729"/>
    </source>
</evidence>
<evidence type="ECO:0000313" key="8">
    <source>
        <dbReference type="Ensembl" id="ENSECRP00000018390.1"/>
    </source>
</evidence>
<dbReference type="GO" id="GO:0016020">
    <property type="term" value="C:membrane"/>
    <property type="evidence" value="ECO:0007669"/>
    <property type="project" value="UniProtKB-SubCell"/>
</dbReference>
<feature type="domain" description="Ig-like" evidence="7">
    <location>
        <begin position="138"/>
        <end position="222"/>
    </location>
</feature>
<dbReference type="PROSITE" id="PS50835">
    <property type="entry name" value="IG_LIKE"/>
    <property type="match status" value="1"/>
</dbReference>
<dbReference type="InterPro" id="IPR013106">
    <property type="entry name" value="Ig_V-set"/>
</dbReference>